<keyword evidence="1" id="KW-0812">Transmembrane</keyword>
<keyword evidence="1" id="KW-1133">Transmembrane helix</keyword>
<feature type="transmembrane region" description="Helical" evidence="1">
    <location>
        <begin position="347"/>
        <end position="369"/>
    </location>
</feature>
<keyword evidence="3" id="KW-1185">Reference proteome</keyword>
<evidence type="ECO:0000256" key="1">
    <source>
        <dbReference type="SAM" id="Phobius"/>
    </source>
</evidence>
<feature type="transmembrane region" description="Helical" evidence="1">
    <location>
        <begin position="50"/>
        <end position="69"/>
    </location>
</feature>
<evidence type="ECO:0008006" key="4">
    <source>
        <dbReference type="Google" id="ProtNLM"/>
    </source>
</evidence>
<keyword evidence="1" id="KW-0472">Membrane</keyword>
<feature type="transmembrane region" description="Helical" evidence="1">
    <location>
        <begin position="132"/>
        <end position="161"/>
    </location>
</feature>
<gene>
    <name evidence="2" type="ORF">PARMNEM_LOCUS606</name>
</gene>
<feature type="transmembrane region" description="Helical" evidence="1">
    <location>
        <begin position="269"/>
        <end position="291"/>
    </location>
</feature>
<comment type="caution">
    <text evidence="2">The sequence shown here is derived from an EMBL/GenBank/DDBJ whole genome shotgun (WGS) entry which is preliminary data.</text>
</comment>
<organism evidence="2 3">
    <name type="scientific">Parnassius mnemosyne</name>
    <name type="common">clouded apollo</name>
    <dbReference type="NCBI Taxonomy" id="213953"/>
    <lineage>
        <taxon>Eukaryota</taxon>
        <taxon>Metazoa</taxon>
        <taxon>Ecdysozoa</taxon>
        <taxon>Arthropoda</taxon>
        <taxon>Hexapoda</taxon>
        <taxon>Insecta</taxon>
        <taxon>Pterygota</taxon>
        <taxon>Neoptera</taxon>
        <taxon>Endopterygota</taxon>
        <taxon>Lepidoptera</taxon>
        <taxon>Glossata</taxon>
        <taxon>Ditrysia</taxon>
        <taxon>Papilionoidea</taxon>
        <taxon>Papilionidae</taxon>
        <taxon>Parnassiinae</taxon>
        <taxon>Parnassini</taxon>
        <taxon>Parnassius</taxon>
        <taxon>Driopa</taxon>
    </lineage>
</organism>
<evidence type="ECO:0000313" key="2">
    <source>
        <dbReference type="EMBL" id="CAK1578541.1"/>
    </source>
</evidence>
<feature type="transmembrane region" description="Helical" evidence="1">
    <location>
        <begin position="173"/>
        <end position="196"/>
    </location>
</feature>
<sequence length="370" mass="43459">MSTEYLSKDILEEEFLKISASYRYLQKFLGSCRVDARDRFVTAPTKYQKAYTVMCIVIATFLFINLNLILYNEMSGKKFNIYRIIFCALSLNFVTYLLNIIHVRFFNGEDNAKFFCQLQRIDRMLNIENNKIINSFAIIMNIASISFLMLAYLIICGASWYQEIIVSMGLLGVLYSQTTFTIEISFCANTIIIFYVRLRFLNSVIRNYLHKNIKYAKMGLINYPSEERMCYLASKIHNFASCDTDIYLKEIFDAFSKFQYLYRFQEMNLFISVQIPIVTIIDILLSMFLCIRCQLFLNEVKTTKKLSTSVMALHITGPLREKAKRMWKIIDKTPPKFSVYDMWHMDAFLLLKIVHLLSTLIITMLQFTLL</sequence>
<protein>
    <recommendedName>
        <fullName evidence="4">Gustatory receptor</fullName>
    </recommendedName>
</protein>
<dbReference type="EMBL" id="CAVLGL010000001">
    <property type="protein sequence ID" value="CAK1578541.1"/>
    <property type="molecule type" value="Genomic_DNA"/>
</dbReference>
<name>A0AAV1K603_9NEOP</name>
<feature type="transmembrane region" description="Helical" evidence="1">
    <location>
        <begin position="81"/>
        <end position="101"/>
    </location>
</feature>
<evidence type="ECO:0000313" key="3">
    <source>
        <dbReference type="Proteomes" id="UP001314205"/>
    </source>
</evidence>
<accession>A0AAV1K603</accession>
<proteinExistence type="predicted"/>
<reference evidence="2 3" key="1">
    <citation type="submission" date="2023-11" db="EMBL/GenBank/DDBJ databases">
        <authorList>
            <person name="Hedman E."/>
            <person name="Englund M."/>
            <person name="Stromberg M."/>
            <person name="Nyberg Akerstrom W."/>
            <person name="Nylinder S."/>
            <person name="Jareborg N."/>
            <person name="Kallberg Y."/>
            <person name="Kronander E."/>
        </authorList>
    </citation>
    <scope>NUCLEOTIDE SEQUENCE [LARGE SCALE GENOMIC DNA]</scope>
</reference>
<dbReference type="AlphaFoldDB" id="A0AAV1K603"/>
<dbReference type="Proteomes" id="UP001314205">
    <property type="component" value="Unassembled WGS sequence"/>
</dbReference>